<dbReference type="SUPFAM" id="SSF51998">
    <property type="entry name" value="PFL-like glycyl radical enzymes"/>
    <property type="match status" value="1"/>
</dbReference>
<dbReference type="KEGG" id="thf:MA03_08290"/>
<dbReference type="Pfam" id="PF13597">
    <property type="entry name" value="NRDD"/>
    <property type="match status" value="1"/>
</dbReference>
<accession>A0A0F7FIX0</accession>
<dbReference type="PANTHER" id="PTHR21075:SF0">
    <property type="entry name" value="ANAEROBIC RIBONUCLEOSIDE-TRIPHOSPHATE REDUCTASE"/>
    <property type="match status" value="1"/>
</dbReference>
<dbReference type="PANTHER" id="PTHR21075">
    <property type="entry name" value="ANAEROBIC RIBONUCLEOSIDE-TRIPHOSPHATE REDUCTASE"/>
    <property type="match status" value="1"/>
</dbReference>
<dbReference type="AlphaFoldDB" id="A0A0F7FIX0"/>
<dbReference type="InterPro" id="IPR012833">
    <property type="entry name" value="NrdD"/>
</dbReference>
<dbReference type="PATRIC" id="fig|1550241.5.peg.1715"/>
<dbReference type="GO" id="GO:0004748">
    <property type="term" value="F:ribonucleoside-diphosphate reductase activity, thioredoxin disulfide as acceptor"/>
    <property type="evidence" value="ECO:0007669"/>
    <property type="project" value="TreeGrafter"/>
</dbReference>
<sequence>MVTPVVLRHEDEIIRLEKKYLSDLDWEKHENANHNVSYSNFRNYLFEKLVETPEVLKKYIPPVAVEQHYRGDLHIHKLPDSLWIPYCAGWSFKKILQLGLKTPTIVSAPAKHFDTAVAHLTNFFFMGAQEWTGAQAVSAFDLYVAPFVEADSLEFTRIKQILQGMLFELNYPARAGYQSPFTNITLVLDTSKDMLEGEAIIGGIKSGSLGDYIDEAIKVDKALFQLYAEGDAIGQPFTFPIPTLMLTKNFDWNNRRWDGLTDLIFETLAKKGSAYLLNGYSSNVEALYAMCCRLTIDVNHVVSKGNGSLTLRLDKASQEEALEKFLKSRESSRTYGIWALPDATGSIGVVTLNLPRLAHLSKGEWTVFEELLISLSESARKVLLAWRKRYEDTMKAGLMPLTKLYLGHLRHHFNTIGVIGLPEAAANFMRNPKLWFESSTREMEEAIMIEKKMVSMIRKLAEEFEESDGYLYNVEEVPGESTGYKLAKADIEMFKDDYEKGELLIPSDGISPFYSNSIVPYYADVPIYQRAIWEGEVQKEFTGGVMMHLFLHEQPDPKALKNLIYRIVTNTKVVYFSITPTITVCKKCGRSVTGYVDSCPYCGSAELEHWSRIVGYYRPVSNWNPGKKAEFKLRVTY</sequence>
<organism evidence="1 2">
    <name type="scientific">Infirmifilum uzonense</name>
    <dbReference type="NCBI Taxonomy" id="1550241"/>
    <lineage>
        <taxon>Archaea</taxon>
        <taxon>Thermoproteota</taxon>
        <taxon>Thermoprotei</taxon>
        <taxon>Thermofilales</taxon>
        <taxon>Thermofilaceae</taxon>
        <taxon>Infirmifilum</taxon>
    </lineage>
</organism>
<dbReference type="GeneID" id="25402223"/>
<gene>
    <name evidence="1" type="ORF">MA03_08290</name>
</gene>
<dbReference type="EMBL" id="CP009961">
    <property type="protein sequence ID" value="AKG39223.1"/>
    <property type="molecule type" value="Genomic_DNA"/>
</dbReference>
<dbReference type="HOGENOM" id="CLU_002707_0_2_2"/>
<keyword evidence="2" id="KW-1185">Reference proteome</keyword>
<dbReference type="RefSeq" id="WP_052884790.1">
    <property type="nucleotide sequence ID" value="NZ_CP009961.1"/>
</dbReference>
<dbReference type="OrthoDB" id="139164at2157"/>
<evidence type="ECO:0000313" key="2">
    <source>
        <dbReference type="Proteomes" id="UP000067434"/>
    </source>
</evidence>
<dbReference type="GO" id="GO:0009265">
    <property type="term" value="P:2'-deoxyribonucleotide biosynthetic process"/>
    <property type="evidence" value="ECO:0007669"/>
    <property type="project" value="TreeGrafter"/>
</dbReference>
<name>A0A0F7FIX0_9CREN</name>
<evidence type="ECO:0000313" key="1">
    <source>
        <dbReference type="EMBL" id="AKG39223.1"/>
    </source>
</evidence>
<dbReference type="NCBIfam" id="TIGR02487">
    <property type="entry name" value="NrdD"/>
    <property type="match status" value="1"/>
</dbReference>
<reference evidence="1 2" key="1">
    <citation type="journal article" date="2015" name="Stand. Genomic Sci.">
        <title>Complete genome sequence of and proposal of Thermofilum uzonense sp. nov. a novel hyperthermophilic crenarchaeon and emended description of the genus Thermofilum.</title>
        <authorList>
            <person name="Toshchakov S.V."/>
            <person name="Korzhenkov A.A."/>
            <person name="Samarov N.I."/>
            <person name="Mazunin I.O."/>
            <person name="Mozhey O.I."/>
            <person name="Shmyr I.S."/>
            <person name="Derbikova K.S."/>
            <person name="Taranov E.A."/>
            <person name="Dominova I.N."/>
            <person name="Bonch-Osmolovskaya E.A."/>
            <person name="Patrushev M.V."/>
            <person name="Podosokorskaya O.A."/>
            <person name="Kublanov I.V."/>
        </authorList>
    </citation>
    <scope>NUCLEOTIDE SEQUENCE [LARGE SCALE GENOMIC DNA]</scope>
    <source>
        <strain evidence="1 2">1807-2</strain>
    </source>
</reference>
<proteinExistence type="predicted"/>
<dbReference type="GO" id="GO:0006260">
    <property type="term" value="P:DNA replication"/>
    <property type="evidence" value="ECO:0007669"/>
    <property type="project" value="InterPro"/>
</dbReference>
<dbReference type="GO" id="GO:0031250">
    <property type="term" value="C:anaerobic ribonucleoside-triphosphate reductase complex"/>
    <property type="evidence" value="ECO:0007669"/>
    <property type="project" value="TreeGrafter"/>
</dbReference>
<dbReference type="Proteomes" id="UP000067434">
    <property type="component" value="Chromosome"/>
</dbReference>
<dbReference type="Gene3D" id="3.20.70.20">
    <property type="match status" value="1"/>
</dbReference>
<dbReference type="NCBIfam" id="NF006358">
    <property type="entry name" value="PRK08579.1"/>
    <property type="match status" value="1"/>
</dbReference>
<protein>
    <submittedName>
        <fullName evidence="1">Uncharacterized protein</fullName>
    </submittedName>
</protein>
<dbReference type="STRING" id="1550241.MA03_08290"/>
<dbReference type="GO" id="GO:0008998">
    <property type="term" value="F:ribonucleoside-triphosphate reductase (thioredoxin) activity"/>
    <property type="evidence" value="ECO:0007669"/>
    <property type="project" value="InterPro"/>
</dbReference>